<dbReference type="Proteomes" id="UP000193144">
    <property type="component" value="Unassembled WGS sequence"/>
</dbReference>
<proteinExistence type="predicted"/>
<sequence>MFHCSGGPGAWMVGQVGSAAMDFSAKTNVLAAVVEWVEGEKAPDKILGTKLVNDTTAQGVQFQRWHCRYPMQITFAGGKARILIAGFASSRKWQHKEPLCWICCVPGCGPSNLKISASKFGSTCR</sequence>
<name>A0A1Y1ZVS5_9PLEO</name>
<dbReference type="PANTHER" id="PTHR33938:SF15">
    <property type="entry name" value="FERULOYL ESTERASE B-RELATED"/>
    <property type="match status" value="1"/>
</dbReference>
<dbReference type="GO" id="GO:0030600">
    <property type="term" value="F:feruloyl esterase activity"/>
    <property type="evidence" value="ECO:0007669"/>
    <property type="project" value="UniProtKB-EC"/>
</dbReference>
<keyword evidence="3" id="KW-0624">Polysaccharide degradation</keyword>
<evidence type="ECO:0000256" key="3">
    <source>
        <dbReference type="ARBA" id="ARBA00022651"/>
    </source>
</evidence>
<evidence type="ECO:0000313" key="9">
    <source>
        <dbReference type="Proteomes" id="UP000193144"/>
    </source>
</evidence>
<evidence type="ECO:0000256" key="6">
    <source>
        <dbReference type="ARBA" id="ARBA00023157"/>
    </source>
</evidence>
<organism evidence="8 9">
    <name type="scientific">Clohesyomyces aquaticus</name>
    <dbReference type="NCBI Taxonomy" id="1231657"/>
    <lineage>
        <taxon>Eukaryota</taxon>
        <taxon>Fungi</taxon>
        <taxon>Dikarya</taxon>
        <taxon>Ascomycota</taxon>
        <taxon>Pezizomycotina</taxon>
        <taxon>Dothideomycetes</taxon>
        <taxon>Pleosporomycetidae</taxon>
        <taxon>Pleosporales</taxon>
        <taxon>Lindgomycetaceae</taxon>
        <taxon>Clohesyomyces</taxon>
    </lineage>
</organism>
<evidence type="ECO:0000256" key="7">
    <source>
        <dbReference type="ARBA" id="ARBA00034075"/>
    </source>
</evidence>
<evidence type="ECO:0000256" key="2">
    <source>
        <dbReference type="ARBA" id="ARBA00022487"/>
    </source>
</evidence>
<dbReference type="PANTHER" id="PTHR33938">
    <property type="entry name" value="FERULOYL ESTERASE B-RELATED"/>
    <property type="match status" value="1"/>
</dbReference>
<comment type="catalytic activity">
    <reaction evidence="7">
        <text>feruloyl-polysaccharide + H2O = ferulate + polysaccharide.</text>
        <dbReference type="EC" id="3.1.1.73"/>
    </reaction>
</comment>
<reference evidence="8 9" key="1">
    <citation type="submission" date="2016-07" db="EMBL/GenBank/DDBJ databases">
        <title>Pervasive Adenine N6-methylation of Active Genes in Fungi.</title>
        <authorList>
            <consortium name="DOE Joint Genome Institute"/>
            <person name="Mondo S.J."/>
            <person name="Dannebaum R.O."/>
            <person name="Kuo R.C."/>
            <person name="Labutti K."/>
            <person name="Haridas S."/>
            <person name="Kuo A."/>
            <person name="Salamov A."/>
            <person name="Ahrendt S.R."/>
            <person name="Lipzen A."/>
            <person name="Sullivan W."/>
            <person name="Andreopoulos W.B."/>
            <person name="Clum A."/>
            <person name="Lindquist E."/>
            <person name="Daum C."/>
            <person name="Ramamoorthy G.K."/>
            <person name="Gryganskyi A."/>
            <person name="Culley D."/>
            <person name="Magnuson J.K."/>
            <person name="James T.Y."/>
            <person name="O'Malley M.A."/>
            <person name="Stajich J.E."/>
            <person name="Spatafora J.W."/>
            <person name="Visel A."/>
            <person name="Grigoriev I.V."/>
        </authorList>
    </citation>
    <scope>NUCLEOTIDE SEQUENCE [LARGE SCALE GENOMIC DNA]</scope>
    <source>
        <strain evidence="8 9">CBS 115471</strain>
    </source>
</reference>
<gene>
    <name evidence="8" type="ORF">BCR34DRAFT_231072</name>
</gene>
<keyword evidence="4" id="KW-0732">Signal</keyword>
<keyword evidence="3" id="KW-0119">Carbohydrate metabolism</keyword>
<evidence type="ECO:0000313" key="8">
    <source>
        <dbReference type="EMBL" id="ORY14369.1"/>
    </source>
</evidence>
<accession>A0A1Y1ZVS5</accession>
<dbReference type="AlphaFoldDB" id="A0A1Y1ZVS5"/>
<keyword evidence="2" id="KW-0719">Serine esterase</keyword>
<dbReference type="EMBL" id="MCFA01000033">
    <property type="protein sequence ID" value="ORY14369.1"/>
    <property type="molecule type" value="Genomic_DNA"/>
</dbReference>
<keyword evidence="9" id="KW-1185">Reference proteome</keyword>
<comment type="caution">
    <text evidence="8">The sequence shown here is derived from an EMBL/GenBank/DDBJ whole genome shotgun (WGS) entry which is preliminary data.</text>
</comment>
<dbReference type="OrthoDB" id="3039123at2759"/>
<evidence type="ECO:0000256" key="5">
    <source>
        <dbReference type="ARBA" id="ARBA00022801"/>
    </source>
</evidence>
<keyword evidence="3" id="KW-0858">Xylan degradation</keyword>
<dbReference type="InterPro" id="IPR011118">
    <property type="entry name" value="Tannase/feruloyl_esterase"/>
</dbReference>
<keyword evidence="5" id="KW-0378">Hydrolase</keyword>
<dbReference type="GO" id="GO:0045493">
    <property type="term" value="P:xylan catabolic process"/>
    <property type="evidence" value="ECO:0007669"/>
    <property type="project" value="UniProtKB-KW"/>
</dbReference>
<dbReference type="EC" id="3.1.1.73" evidence="1"/>
<evidence type="ECO:0000256" key="4">
    <source>
        <dbReference type="ARBA" id="ARBA00022729"/>
    </source>
</evidence>
<keyword evidence="6" id="KW-1015">Disulfide bond</keyword>
<protein>
    <recommendedName>
        <fullName evidence="1">feruloyl esterase</fullName>
        <ecNumber evidence="1">3.1.1.73</ecNumber>
    </recommendedName>
</protein>
<evidence type="ECO:0000256" key="1">
    <source>
        <dbReference type="ARBA" id="ARBA00013091"/>
    </source>
</evidence>